<dbReference type="EMBL" id="KV428155">
    <property type="protein sequence ID" value="KZT35022.1"/>
    <property type="molecule type" value="Genomic_DNA"/>
</dbReference>
<protein>
    <recommendedName>
        <fullName evidence="2">F-box domain-containing protein</fullName>
    </recommendedName>
</protein>
<evidence type="ECO:0000313" key="3">
    <source>
        <dbReference type="EMBL" id="KZT35022.1"/>
    </source>
</evidence>
<proteinExistence type="predicted"/>
<dbReference type="STRING" id="1314776.A0A166A6X3"/>
<dbReference type="Proteomes" id="UP000076798">
    <property type="component" value="Unassembled WGS sequence"/>
</dbReference>
<accession>A0A166A6X3</accession>
<evidence type="ECO:0000256" key="1">
    <source>
        <dbReference type="SAM" id="MobiDB-lite"/>
    </source>
</evidence>
<dbReference type="InterPro" id="IPR001810">
    <property type="entry name" value="F-box_dom"/>
</dbReference>
<dbReference type="OrthoDB" id="3365698at2759"/>
<feature type="region of interest" description="Disordered" evidence="1">
    <location>
        <begin position="1"/>
        <end position="23"/>
    </location>
</feature>
<dbReference type="SUPFAM" id="SSF52047">
    <property type="entry name" value="RNI-like"/>
    <property type="match status" value="1"/>
</dbReference>
<name>A0A166A6X3_9AGAM</name>
<dbReference type="InterPro" id="IPR032675">
    <property type="entry name" value="LRR_dom_sf"/>
</dbReference>
<dbReference type="Pfam" id="PF12937">
    <property type="entry name" value="F-box-like"/>
    <property type="match status" value="1"/>
</dbReference>
<reference evidence="3 4" key="1">
    <citation type="journal article" date="2016" name="Mol. Biol. Evol.">
        <title>Comparative Genomics of Early-Diverging Mushroom-Forming Fungi Provides Insights into the Origins of Lignocellulose Decay Capabilities.</title>
        <authorList>
            <person name="Nagy L.G."/>
            <person name="Riley R."/>
            <person name="Tritt A."/>
            <person name="Adam C."/>
            <person name="Daum C."/>
            <person name="Floudas D."/>
            <person name="Sun H."/>
            <person name="Yadav J.S."/>
            <person name="Pangilinan J."/>
            <person name="Larsson K.H."/>
            <person name="Matsuura K."/>
            <person name="Barry K."/>
            <person name="Labutti K."/>
            <person name="Kuo R."/>
            <person name="Ohm R.A."/>
            <person name="Bhattacharya S.S."/>
            <person name="Shirouzu T."/>
            <person name="Yoshinaga Y."/>
            <person name="Martin F.M."/>
            <person name="Grigoriev I.V."/>
            <person name="Hibbett D.S."/>
        </authorList>
    </citation>
    <scope>NUCLEOTIDE SEQUENCE [LARGE SCALE GENOMIC DNA]</scope>
    <source>
        <strain evidence="3 4">HHB10207 ss-3</strain>
    </source>
</reference>
<evidence type="ECO:0000259" key="2">
    <source>
        <dbReference type="Pfam" id="PF12937"/>
    </source>
</evidence>
<sequence length="606" mass="68129">MAVDTSEFESKSPTAPIQSIPPRSADESLSQLISVLQETLQLVSLVKDNVETDTGAILRTKVSAMQSSCRDINASFSAATVALNQRSNMDASINKLPDEILTDILLLHLELSPDAQYVQLARQRALLMLVCRHWFSVIHRGCRFWRFISLAWPETKIEEHLTRSRDTGLYLRLNVDEPHLLPKISVIRPHLPRIQHLAVGGDFHDVLTNTTDPDFPSVDEVIDCLLEISKKPLTRLTDLIFRVYQPVASPKLRLPARLDFPSLSTLNLVGCFFRSSLADSLPNSLRNIVIELTELFSDVHDLLRLIIQCPNLESLIFRWLNLKPRHLIQGDDDETASPPAKPVMRPLQILEPWTLSVDDVNVLMENLTFPHLSQLLLRILVTESPSSAVVPRSLIHGMTETQDLVVDLSHSLIKCLYTRLPETKYVLEFTLPAEIPSLHARRIRALTEIARPFKNLRSLHLHARLHSMSSSPPLGVAELFITEAEWLEHLSISGDIVGPALDFLGTTTDTTPCPHLTSLSIDAIDEDFTRAQPLGSDGAGFGSGIGTGHYMWQHRRNMIESCLKHRMAAGLKLSKLKLDSAWMDGDVKRLKRLVDHLDIVNNWKHT</sequence>
<organism evidence="3 4">
    <name type="scientific">Sistotremastrum suecicum HHB10207 ss-3</name>
    <dbReference type="NCBI Taxonomy" id="1314776"/>
    <lineage>
        <taxon>Eukaryota</taxon>
        <taxon>Fungi</taxon>
        <taxon>Dikarya</taxon>
        <taxon>Basidiomycota</taxon>
        <taxon>Agaricomycotina</taxon>
        <taxon>Agaricomycetes</taxon>
        <taxon>Sistotremastrales</taxon>
        <taxon>Sistotremastraceae</taxon>
        <taxon>Sistotremastrum</taxon>
    </lineage>
</organism>
<evidence type="ECO:0000313" key="4">
    <source>
        <dbReference type="Proteomes" id="UP000076798"/>
    </source>
</evidence>
<feature type="domain" description="F-box" evidence="2">
    <location>
        <begin position="93"/>
        <end position="150"/>
    </location>
</feature>
<gene>
    <name evidence="3" type="ORF">SISSUDRAFT_1131404</name>
</gene>
<dbReference type="AlphaFoldDB" id="A0A166A6X3"/>
<dbReference type="Gene3D" id="3.80.10.10">
    <property type="entry name" value="Ribonuclease Inhibitor"/>
    <property type="match status" value="1"/>
</dbReference>
<keyword evidence="4" id="KW-1185">Reference proteome</keyword>